<accession>B9X8Q7</accession>
<comment type="caution">
    <text evidence="1">The sequence shown here is derived from an EMBL/GenBank/DDBJ whole genome shotgun (WGS) entry which is preliminary data.</text>
</comment>
<protein>
    <submittedName>
        <fullName evidence="1">Uncharacterized protein</fullName>
    </submittedName>
</protein>
<gene>
    <name evidence="1" type="ORF">BSPA14S_0910</name>
</gene>
<name>B9X8Q7_9SPIR</name>
<reference evidence="1 2" key="1">
    <citation type="submission" date="2009-02" db="EMBL/GenBank/DDBJ databases">
        <authorList>
            <person name="Fraser-Liggett C.M."/>
            <person name="Mongodin E.F."/>
            <person name="Casjens B."/>
            <person name="Dunn J."/>
            <person name="Luft B."/>
            <person name="Qiu W."/>
            <person name="Schutzer S."/>
            <person name="Sebastian Y."/>
        </authorList>
    </citation>
    <scope>NUCLEOTIDE SEQUENCE [LARGE SCALE GENOMIC DNA]</scope>
    <source>
        <strain evidence="1 2">A14S</strain>
    </source>
</reference>
<dbReference type="Proteomes" id="UP000003481">
    <property type="component" value="Unassembled WGS sequence"/>
</dbReference>
<dbReference type="AlphaFoldDB" id="B9X8Q7"/>
<dbReference type="EMBL" id="ABKB02000009">
    <property type="protein sequence ID" value="EEF84256.1"/>
    <property type="molecule type" value="Genomic_DNA"/>
</dbReference>
<dbReference type="HOGENOM" id="CLU_3372457_0_0_12"/>
<evidence type="ECO:0000313" key="1">
    <source>
        <dbReference type="EMBL" id="EEF84256.1"/>
    </source>
</evidence>
<sequence>MIARLMTKDDIVASMSSFAEYENRRLGKCSSIVM</sequence>
<organism evidence="1 2">
    <name type="scientific">Borreliella spielmanii A14S</name>
    <dbReference type="NCBI Taxonomy" id="498742"/>
    <lineage>
        <taxon>Bacteria</taxon>
        <taxon>Pseudomonadati</taxon>
        <taxon>Spirochaetota</taxon>
        <taxon>Spirochaetia</taxon>
        <taxon>Spirochaetales</taxon>
        <taxon>Borreliaceae</taxon>
        <taxon>Borreliella</taxon>
    </lineage>
</organism>
<proteinExistence type="predicted"/>
<evidence type="ECO:0000313" key="2">
    <source>
        <dbReference type="Proteomes" id="UP000003481"/>
    </source>
</evidence>